<evidence type="ECO:0000256" key="6">
    <source>
        <dbReference type="RuleBase" id="RU367044"/>
    </source>
</evidence>
<protein>
    <recommendedName>
        <fullName evidence="6">S-protein homolog</fullName>
    </recommendedName>
</protein>
<dbReference type="GO" id="GO:0060320">
    <property type="term" value="P:rejection of self pollen"/>
    <property type="evidence" value="ECO:0007669"/>
    <property type="project" value="UniProtKB-KW"/>
</dbReference>
<dbReference type="PANTHER" id="PTHR31232:SF18">
    <property type="entry name" value="S-PROTEIN HOMOLOG"/>
    <property type="match status" value="1"/>
</dbReference>
<feature type="signal peptide" evidence="6">
    <location>
        <begin position="1"/>
        <end position="18"/>
    </location>
</feature>
<dbReference type="PANTHER" id="PTHR31232">
    <property type="match status" value="1"/>
</dbReference>
<dbReference type="GO" id="GO:0005576">
    <property type="term" value="C:extracellular region"/>
    <property type="evidence" value="ECO:0007669"/>
    <property type="project" value="UniProtKB-SubCell"/>
</dbReference>
<evidence type="ECO:0000256" key="1">
    <source>
        <dbReference type="ARBA" id="ARBA00004613"/>
    </source>
</evidence>
<evidence type="ECO:0000256" key="5">
    <source>
        <dbReference type="ARBA" id="ARBA00022729"/>
    </source>
</evidence>
<reference evidence="8" key="1">
    <citation type="journal article" date="1996" name="Plant Mol. Biol.">
        <title>Molecular analysis of two functional homologues of the S3 allele of the Papaver rhoeas self-incompatibility gene isolated from different populations.</title>
        <authorList>
            <person name="Walker E.A."/>
            <person name="Ride J.P."/>
            <person name="Kurup S."/>
            <person name="Franklin-Tong V.E."/>
            <person name="Lawrence M.J."/>
            <person name="Franklin F.C."/>
        </authorList>
    </citation>
    <scope>NUCLEOTIDE SEQUENCE</scope>
    <source>
        <strain evidence="7">Shirley</strain>
        <strain evidence="8">Spanish</strain>
    </source>
</reference>
<gene>
    <name evidence="8" type="primary">PRS3s</name>
    <name evidence="7" type="synonym">PRS3</name>
</gene>
<comment type="subcellular location">
    <subcellularLocation>
        <location evidence="1 6">Secreted</location>
    </subcellularLocation>
</comment>
<comment type="similarity">
    <text evidence="2 6">Belongs to the plant self-incompatibility (S1) protein family.</text>
</comment>
<keyword evidence="4 6" id="KW-0964">Secreted</keyword>
<dbReference type="EMBL" id="X87101">
    <property type="protein sequence ID" value="CAA60579.1"/>
    <property type="molecule type" value="mRNA"/>
</dbReference>
<dbReference type="Pfam" id="PF05938">
    <property type="entry name" value="Self-incomp_S1"/>
    <property type="match status" value="1"/>
</dbReference>
<dbReference type="EMBL" id="X87100">
    <property type="protein sequence ID" value="CAA60578.1"/>
    <property type="molecule type" value="mRNA"/>
</dbReference>
<dbReference type="AlphaFoldDB" id="Q42433"/>
<keyword evidence="3 6" id="KW-0713">Self-incompatibility</keyword>
<feature type="chain" id="PRO_5007702672" description="S-protein homolog" evidence="6">
    <location>
        <begin position="19"/>
        <end position="138"/>
    </location>
</feature>
<dbReference type="InterPro" id="IPR010264">
    <property type="entry name" value="Self-incomp_S1"/>
</dbReference>
<name>Q42433_PAPRH</name>
<proteinExistence type="evidence at transcript level"/>
<keyword evidence="5 6" id="KW-0732">Signal</keyword>
<sequence>MKILCVIVLLTLVSMSNSIGFTRIQVRIMNRRGNGKSITIHCQSEDDDLGTHVVSDGQEINWSFRENFMLTTRFYCYLQWDRKGKHFNFDAYSGKRDDGGRCSTECLWKILEGGLWGYDQEQQIWQAFSLPGMGEKEV</sequence>
<evidence type="ECO:0000313" key="8">
    <source>
        <dbReference type="EMBL" id="CAA60579.1"/>
    </source>
</evidence>
<dbReference type="PIR" id="S69186">
    <property type="entry name" value="S69186"/>
</dbReference>
<accession>Q42433</accession>
<evidence type="ECO:0000256" key="2">
    <source>
        <dbReference type="ARBA" id="ARBA00005581"/>
    </source>
</evidence>
<evidence type="ECO:0000256" key="3">
    <source>
        <dbReference type="ARBA" id="ARBA00022471"/>
    </source>
</evidence>
<evidence type="ECO:0000313" key="7">
    <source>
        <dbReference type="EMBL" id="CAA60578.1"/>
    </source>
</evidence>
<organism evidence="8">
    <name type="scientific">Papaver rhoeas</name>
    <name type="common">Common poppy</name>
    <dbReference type="NCBI Taxonomy" id="33128"/>
    <lineage>
        <taxon>Eukaryota</taxon>
        <taxon>Viridiplantae</taxon>
        <taxon>Streptophyta</taxon>
        <taxon>Embryophyta</taxon>
        <taxon>Tracheophyta</taxon>
        <taxon>Spermatophyta</taxon>
        <taxon>Magnoliopsida</taxon>
        <taxon>Ranunculales</taxon>
        <taxon>Papaveraceae</taxon>
        <taxon>Papaveroideae</taxon>
        <taxon>Papaver</taxon>
    </lineage>
</organism>
<evidence type="ECO:0000256" key="4">
    <source>
        <dbReference type="ARBA" id="ARBA00022525"/>
    </source>
</evidence>